<accession>A0A4Q1JM03</accession>
<dbReference type="SUPFAM" id="SSF56601">
    <property type="entry name" value="beta-lactamase/transpeptidase-like"/>
    <property type="match status" value="1"/>
</dbReference>
<dbReference type="GO" id="GO:0004359">
    <property type="term" value="F:glutaminase activity"/>
    <property type="evidence" value="ECO:0007669"/>
    <property type="project" value="UniProtKB-UniRule"/>
</dbReference>
<keyword evidence="8" id="KW-1185">Reference proteome</keyword>
<dbReference type="PANTHER" id="PTHR12544">
    <property type="entry name" value="GLUTAMINASE"/>
    <property type="match status" value="1"/>
</dbReference>
<feature type="binding site" evidence="6">
    <location>
        <position position="240"/>
    </location>
    <ligand>
        <name>substrate</name>
    </ligand>
</feature>
<evidence type="ECO:0000313" key="8">
    <source>
        <dbReference type="Proteomes" id="UP000289703"/>
    </source>
</evidence>
<feature type="binding site" evidence="6">
    <location>
        <position position="188"/>
    </location>
    <ligand>
        <name>substrate</name>
    </ligand>
</feature>
<comment type="catalytic activity">
    <reaction evidence="5 6">
        <text>L-glutamine + H2O = L-glutamate + NH4(+)</text>
        <dbReference type="Rhea" id="RHEA:15889"/>
        <dbReference type="ChEBI" id="CHEBI:15377"/>
        <dbReference type="ChEBI" id="CHEBI:28938"/>
        <dbReference type="ChEBI" id="CHEBI:29985"/>
        <dbReference type="ChEBI" id="CHEBI:58359"/>
        <dbReference type="EC" id="3.5.1.2"/>
    </reaction>
</comment>
<organism evidence="7 8">
    <name type="scientific">Ancylomarina salipaludis</name>
    <dbReference type="NCBI Taxonomy" id="2501299"/>
    <lineage>
        <taxon>Bacteria</taxon>
        <taxon>Pseudomonadati</taxon>
        <taxon>Bacteroidota</taxon>
        <taxon>Bacteroidia</taxon>
        <taxon>Marinilabiliales</taxon>
        <taxon>Marinifilaceae</taxon>
        <taxon>Ancylomarina</taxon>
    </lineage>
</organism>
<comment type="subunit">
    <text evidence="2 6">Homotetramer.</text>
</comment>
<dbReference type="NCBIfam" id="NF002133">
    <property type="entry name" value="PRK00971.1-2"/>
    <property type="match status" value="1"/>
</dbReference>
<feature type="binding site" evidence="6">
    <location>
        <position position="258"/>
    </location>
    <ligand>
        <name>substrate</name>
    </ligand>
</feature>
<gene>
    <name evidence="6" type="primary">glsA</name>
    <name evidence="7" type="ORF">EO244_06755</name>
</gene>
<name>A0A4Q1JM03_9BACT</name>
<dbReference type="InterPro" id="IPR015868">
    <property type="entry name" value="Glutaminase"/>
</dbReference>
<keyword evidence="4 6" id="KW-0378">Hydrolase</keyword>
<dbReference type="Proteomes" id="UP000289703">
    <property type="component" value="Unassembled WGS sequence"/>
</dbReference>
<dbReference type="GO" id="GO:0006543">
    <property type="term" value="P:L-glutamine catabolic process"/>
    <property type="evidence" value="ECO:0007669"/>
    <property type="project" value="TreeGrafter"/>
</dbReference>
<feature type="binding site" evidence="6">
    <location>
        <position position="164"/>
    </location>
    <ligand>
        <name>substrate</name>
    </ligand>
</feature>
<protein>
    <recommendedName>
        <fullName evidence="3 6">Glutaminase</fullName>
        <ecNumber evidence="3 6">3.5.1.2</ecNumber>
    </recommendedName>
</protein>
<dbReference type="HAMAP" id="MF_00313">
    <property type="entry name" value="Glutaminase"/>
    <property type="match status" value="1"/>
</dbReference>
<evidence type="ECO:0000256" key="5">
    <source>
        <dbReference type="ARBA" id="ARBA00049534"/>
    </source>
</evidence>
<proteinExistence type="inferred from homology"/>
<dbReference type="NCBIfam" id="NF002132">
    <property type="entry name" value="PRK00971.1-1"/>
    <property type="match status" value="1"/>
</dbReference>
<dbReference type="InterPro" id="IPR012338">
    <property type="entry name" value="Beta-lactam/transpept-like"/>
</dbReference>
<feature type="binding site" evidence="6">
    <location>
        <position position="63"/>
    </location>
    <ligand>
        <name>substrate</name>
    </ligand>
</feature>
<dbReference type="EMBL" id="SAXA01000005">
    <property type="protein sequence ID" value="RXQ95558.1"/>
    <property type="molecule type" value="Genomic_DNA"/>
</dbReference>
<comment type="similarity">
    <text evidence="1 6">Belongs to the glutaminase family.</text>
</comment>
<sequence length="304" mass="33649">MELKQILQDIYTELADKNDKGQVASYIPELANINPNKFGIHYISLEGNSYGLGDHQEKFSCQSIIKVLSLCLAIKNEGVKIWKRVGVEPSGTPFNSLVQLEYEHGIPRNPFINAGAIVICDILLSQLENPKDDFLAFVQKLALNSNINYNPKISASEKAHGYRNAALINMMKSFDNIENSIDDVLDFYYDICSIEMTCEELAQTFLLFANNGCIPNSNERIITTSQSKRINAIMQCCGFYDEAGEFSFKVGLPGKSGVGGGIVAIHPGKYAVAVWSPRLNKKGNSYKGILALELLTTKSELSIF</sequence>
<evidence type="ECO:0000256" key="2">
    <source>
        <dbReference type="ARBA" id="ARBA00011881"/>
    </source>
</evidence>
<dbReference type="RefSeq" id="WP_129253897.1">
    <property type="nucleotide sequence ID" value="NZ_SAXA01000005.1"/>
</dbReference>
<evidence type="ECO:0000256" key="6">
    <source>
        <dbReference type="HAMAP-Rule" id="MF_00313"/>
    </source>
</evidence>
<dbReference type="GO" id="GO:0006537">
    <property type="term" value="P:glutamate biosynthetic process"/>
    <property type="evidence" value="ECO:0007669"/>
    <property type="project" value="TreeGrafter"/>
</dbReference>
<reference evidence="7 8" key="1">
    <citation type="submission" date="2019-01" db="EMBL/GenBank/DDBJ databases">
        <title>Ancylomarina salipaludis sp. nov., isolated from a salt marsh.</title>
        <authorList>
            <person name="Yoon J.-H."/>
        </authorList>
    </citation>
    <scope>NUCLEOTIDE SEQUENCE [LARGE SCALE GENOMIC DNA]</scope>
    <source>
        <strain evidence="7 8">SHSM-M15</strain>
    </source>
</reference>
<dbReference type="FunFam" id="3.40.710.10:FF:000005">
    <property type="entry name" value="Glutaminase"/>
    <property type="match status" value="1"/>
</dbReference>
<evidence type="ECO:0000256" key="3">
    <source>
        <dbReference type="ARBA" id="ARBA00012918"/>
    </source>
</evidence>
<feature type="binding site" evidence="6">
    <location>
        <position position="113"/>
    </location>
    <ligand>
        <name>substrate</name>
    </ligand>
</feature>
<evidence type="ECO:0000256" key="1">
    <source>
        <dbReference type="ARBA" id="ARBA00011076"/>
    </source>
</evidence>
<dbReference type="EC" id="3.5.1.2" evidence="3 6"/>
<evidence type="ECO:0000313" key="7">
    <source>
        <dbReference type="EMBL" id="RXQ95558.1"/>
    </source>
</evidence>
<keyword evidence="6" id="KW-0007">Acetylation</keyword>
<dbReference type="PANTHER" id="PTHR12544:SF29">
    <property type="entry name" value="GLUTAMINASE"/>
    <property type="match status" value="1"/>
</dbReference>
<feature type="binding site" evidence="6">
    <location>
        <position position="157"/>
    </location>
    <ligand>
        <name>substrate</name>
    </ligand>
</feature>
<dbReference type="Pfam" id="PF04960">
    <property type="entry name" value="Glutaminase"/>
    <property type="match status" value="1"/>
</dbReference>
<dbReference type="NCBIfam" id="TIGR03814">
    <property type="entry name" value="Gln_ase"/>
    <property type="match status" value="1"/>
</dbReference>
<evidence type="ECO:0000256" key="4">
    <source>
        <dbReference type="ARBA" id="ARBA00022801"/>
    </source>
</evidence>
<comment type="caution">
    <text evidence="7">The sequence shown here is derived from an EMBL/GenBank/DDBJ whole genome shotgun (WGS) entry which is preliminary data.</text>
</comment>
<dbReference type="AlphaFoldDB" id="A0A4Q1JM03"/>
<dbReference type="OrthoDB" id="9788822at2"/>
<dbReference type="Gene3D" id="3.40.710.10">
    <property type="entry name" value="DD-peptidase/beta-lactamase superfamily"/>
    <property type="match status" value="1"/>
</dbReference>